<proteinExistence type="predicted"/>
<name>A0AAV8V5T4_9CUCU</name>
<accession>A0AAV8V5T4</accession>
<dbReference type="EMBL" id="JANEYG010000613">
    <property type="protein sequence ID" value="KAJ8909352.1"/>
    <property type="molecule type" value="Genomic_DNA"/>
</dbReference>
<protein>
    <submittedName>
        <fullName evidence="1">Uncharacterized protein</fullName>
    </submittedName>
</protein>
<evidence type="ECO:0000313" key="1">
    <source>
        <dbReference type="EMBL" id="KAJ8909352.1"/>
    </source>
</evidence>
<sequence length="275" mass="31634">MKIHKTDTYITGTTNSDSTEDLSVNIDQSSDTEAIDIALNSLTENISSPFDTYTDLNGGTAVTTNNEIYLFRKKLNEKLVSFICKLYAETTFSRKHVQLIIDDYILKTINSDHEIKEKDINHFFFEFENIFSSLDTEYLRFKYLEKSNYFVKPIEYIVGQKPDKISNNKTLPKNYTSQFIHIRDVLKKFFELPNVLSETSDLKEFGEDVIFSKAIDECNYLETTGIKVNQNGKEITIYFCLALLLGDNLGLNTILGFAESFRANFIVDFVNVLKI</sequence>
<comment type="caution">
    <text evidence="1">The sequence shown here is derived from an EMBL/GenBank/DDBJ whole genome shotgun (WGS) entry which is preliminary data.</text>
</comment>
<keyword evidence="2" id="KW-1185">Reference proteome</keyword>
<dbReference type="Proteomes" id="UP001159042">
    <property type="component" value="Unassembled WGS sequence"/>
</dbReference>
<gene>
    <name evidence="1" type="ORF">NQ315_014972</name>
</gene>
<reference evidence="1 2" key="1">
    <citation type="journal article" date="2023" name="Insect Mol. Biol.">
        <title>Genome sequencing provides insights into the evolution of gene families encoding plant cell wall-degrading enzymes in longhorned beetles.</title>
        <authorList>
            <person name="Shin N.R."/>
            <person name="Okamura Y."/>
            <person name="Kirsch R."/>
            <person name="Pauchet Y."/>
        </authorList>
    </citation>
    <scope>NUCLEOTIDE SEQUENCE [LARGE SCALE GENOMIC DNA]</scope>
    <source>
        <strain evidence="1">EAD_L_NR</strain>
    </source>
</reference>
<dbReference type="AlphaFoldDB" id="A0AAV8V5T4"/>
<organism evidence="1 2">
    <name type="scientific">Exocentrus adspersus</name>
    <dbReference type="NCBI Taxonomy" id="1586481"/>
    <lineage>
        <taxon>Eukaryota</taxon>
        <taxon>Metazoa</taxon>
        <taxon>Ecdysozoa</taxon>
        <taxon>Arthropoda</taxon>
        <taxon>Hexapoda</taxon>
        <taxon>Insecta</taxon>
        <taxon>Pterygota</taxon>
        <taxon>Neoptera</taxon>
        <taxon>Endopterygota</taxon>
        <taxon>Coleoptera</taxon>
        <taxon>Polyphaga</taxon>
        <taxon>Cucujiformia</taxon>
        <taxon>Chrysomeloidea</taxon>
        <taxon>Cerambycidae</taxon>
        <taxon>Lamiinae</taxon>
        <taxon>Acanthocinini</taxon>
        <taxon>Exocentrus</taxon>
    </lineage>
</organism>
<evidence type="ECO:0000313" key="2">
    <source>
        <dbReference type="Proteomes" id="UP001159042"/>
    </source>
</evidence>